<dbReference type="EMBL" id="JAPEUL010000007">
    <property type="protein sequence ID" value="MCW4629417.1"/>
    <property type="molecule type" value="Genomic_DNA"/>
</dbReference>
<protein>
    <submittedName>
        <fullName evidence="1">Uncharacterized protein</fullName>
    </submittedName>
</protein>
<comment type="caution">
    <text evidence="1">The sequence shown here is derived from an EMBL/GenBank/DDBJ whole genome shotgun (WGS) entry which is preliminary data.</text>
</comment>
<proteinExistence type="predicted"/>
<name>A0ABT3KH76_9GAMM</name>
<reference evidence="1" key="1">
    <citation type="submission" date="2022-11" db="EMBL/GenBank/DDBJ databases">
        <title>Marinomonas sp. nov., isolated from marine algae.</title>
        <authorList>
            <person name="Choi D.G."/>
            <person name="Kim J.M."/>
            <person name="Lee J.K."/>
            <person name="Baek J.H."/>
            <person name="Jeon C.O."/>
        </authorList>
    </citation>
    <scope>NUCLEOTIDE SEQUENCE</scope>
    <source>
        <strain evidence="1">KJ51-3</strain>
    </source>
</reference>
<organism evidence="1 2">
    <name type="scientific">Marinomonas rhodophyticola</name>
    <dbReference type="NCBI Taxonomy" id="2992803"/>
    <lineage>
        <taxon>Bacteria</taxon>
        <taxon>Pseudomonadati</taxon>
        <taxon>Pseudomonadota</taxon>
        <taxon>Gammaproteobacteria</taxon>
        <taxon>Oceanospirillales</taxon>
        <taxon>Oceanospirillaceae</taxon>
        <taxon>Marinomonas</taxon>
    </lineage>
</organism>
<evidence type="ECO:0000313" key="2">
    <source>
        <dbReference type="Proteomes" id="UP001431181"/>
    </source>
</evidence>
<evidence type="ECO:0000313" key="1">
    <source>
        <dbReference type="EMBL" id="MCW4629417.1"/>
    </source>
</evidence>
<gene>
    <name evidence="1" type="ORF">ONZ52_10760</name>
</gene>
<keyword evidence="2" id="KW-1185">Reference proteome</keyword>
<sequence>MNTMQELFEKIKLVLVEQPHSDSSSLIAQALASACNSSYSVSMLDIAIKLDSKNKTLINSLTHICSFEDYSNSLQDETLYWLREKKYIE</sequence>
<dbReference type="RefSeq" id="WP_265218610.1">
    <property type="nucleotide sequence ID" value="NZ_JAPEUL010000007.1"/>
</dbReference>
<accession>A0ABT3KH76</accession>
<dbReference type="Proteomes" id="UP001431181">
    <property type="component" value="Unassembled WGS sequence"/>
</dbReference>